<evidence type="ECO:0000256" key="9">
    <source>
        <dbReference type="ARBA" id="ARBA00023136"/>
    </source>
</evidence>
<evidence type="ECO:0000256" key="3">
    <source>
        <dbReference type="ARBA" id="ARBA00013430"/>
    </source>
</evidence>
<dbReference type="InterPro" id="IPR015919">
    <property type="entry name" value="Cadherin-like_sf"/>
</dbReference>
<dbReference type="GO" id="GO:0016477">
    <property type="term" value="P:cell migration"/>
    <property type="evidence" value="ECO:0007669"/>
    <property type="project" value="TreeGrafter"/>
</dbReference>
<proteinExistence type="inferred from homology"/>
<dbReference type="CDD" id="cd11304">
    <property type="entry name" value="Cadherin_repeat"/>
    <property type="match status" value="3"/>
</dbReference>
<evidence type="ECO:0000256" key="12">
    <source>
        <dbReference type="ARBA" id="ARBA00045737"/>
    </source>
</evidence>
<evidence type="ECO:0000256" key="10">
    <source>
        <dbReference type="ARBA" id="ARBA00030311"/>
    </source>
</evidence>
<dbReference type="Gene3D" id="2.60.40.60">
    <property type="entry name" value="Cadherins"/>
    <property type="match status" value="3"/>
</dbReference>
<dbReference type="PRINTS" id="PR00205">
    <property type="entry name" value="CADHERIN"/>
</dbReference>
<dbReference type="GO" id="GO:0045296">
    <property type="term" value="F:cadherin binding"/>
    <property type="evidence" value="ECO:0007669"/>
    <property type="project" value="TreeGrafter"/>
</dbReference>
<feature type="domain" description="Cadherin" evidence="15">
    <location>
        <begin position="249"/>
        <end position="353"/>
    </location>
</feature>
<dbReference type="GO" id="GO:0034332">
    <property type="term" value="P:adherens junction organization"/>
    <property type="evidence" value="ECO:0007669"/>
    <property type="project" value="TreeGrafter"/>
</dbReference>
<comment type="similarity">
    <text evidence="2">Belongs to the V-ATPase F subunit family.</text>
</comment>
<keyword evidence="4" id="KW-0813">Transport</keyword>
<dbReference type="Pfam" id="PF01990">
    <property type="entry name" value="ATP-synt_F"/>
    <property type="match status" value="1"/>
</dbReference>
<dbReference type="InterPro" id="IPR002126">
    <property type="entry name" value="Cadherin-like_dom"/>
</dbReference>
<dbReference type="GO" id="GO:0005509">
    <property type="term" value="F:calcium ion binding"/>
    <property type="evidence" value="ECO:0007669"/>
    <property type="project" value="UniProtKB-UniRule"/>
</dbReference>
<dbReference type="InterPro" id="IPR008218">
    <property type="entry name" value="ATPase_V1-cplx_f_g_su"/>
</dbReference>
<accession>A0A8C2E335</accession>
<dbReference type="SUPFAM" id="SSF159468">
    <property type="entry name" value="AtpF-like"/>
    <property type="match status" value="1"/>
</dbReference>
<dbReference type="GO" id="GO:0000902">
    <property type="term" value="P:cell morphogenesis"/>
    <property type="evidence" value="ECO:0007669"/>
    <property type="project" value="TreeGrafter"/>
</dbReference>
<dbReference type="GO" id="GO:0016339">
    <property type="term" value="P:calcium-dependent cell-cell adhesion via plasma membrane cell adhesion molecules"/>
    <property type="evidence" value="ECO:0007669"/>
    <property type="project" value="TreeGrafter"/>
</dbReference>
<evidence type="ECO:0000256" key="6">
    <source>
        <dbReference type="ARBA" id="ARBA00022781"/>
    </source>
</evidence>
<dbReference type="SUPFAM" id="SSF49313">
    <property type="entry name" value="Cadherin-like"/>
    <property type="match status" value="3"/>
</dbReference>
<reference evidence="16" key="1">
    <citation type="submission" date="2025-08" db="UniProtKB">
        <authorList>
            <consortium name="Ensembl"/>
        </authorList>
    </citation>
    <scope>IDENTIFICATION</scope>
</reference>
<dbReference type="InterPro" id="IPR036906">
    <property type="entry name" value="ATPase_V1_fsu_sf"/>
</dbReference>
<dbReference type="GO" id="GO:0008013">
    <property type="term" value="F:beta-catenin binding"/>
    <property type="evidence" value="ECO:0007669"/>
    <property type="project" value="TreeGrafter"/>
</dbReference>
<evidence type="ECO:0000256" key="1">
    <source>
        <dbReference type="ARBA" id="ARBA00004370"/>
    </source>
</evidence>
<dbReference type="GO" id="GO:0044331">
    <property type="term" value="P:cell-cell adhesion mediated by cadherin"/>
    <property type="evidence" value="ECO:0007669"/>
    <property type="project" value="TreeGrafter"/>
</dbReference>
<dbReference type="GO" id="GO:0016342">
    <property type="term" value="C:catenin complex"/>
    <property type="evidence" value="ECO:0007669"/>
    <property type="project" value="TreeGrafter"/>
</dbReference>
<evidence type="ECO:0000259" key="15">
    <source>
        <dbReference type="PROSITE" id="PS50268"/>
    </source>
</evidence>
<evidence type="ECO:0000256" key="13">
    <source>
        <dbReference type="ARBA" id="ARBA00071100"/>
    </source>
</evidence>
<evidence type="ECO:0000256" key="14">
    <source>
        <dbReference type="PROSITE-ProRule" id="PRU00043"/>
    </source>
</evidence>
<dbReference type="GO" id="GO:0007156">
    <property type="term" value="P:homophilic cell adhesion via plasma membrane adhesion molecules"/>
    <property type="evidence" value="ECO:0007669"/>
    <property type="project" value="InterPro"/>
</dbReference>
<sequence>MPGRGKLIAVIGDEDTCTGFLLGGVGELNKNRKPNFLVVEKDTSITEIEETFKSFLARSDIGIILINQFIAEMIRHAIDAHMESIPAVLEIPSKEHPYDASKDSILRRAKGMFSSKRCCCCYNSTPFPPFQKYLTALITSLCLGGQDIFATVRENSPTGEIIANLGINGDPGASSIRLCLTGENADWFYLEGRTIRLNSSFSRILDREVLGSVLIAALTCYEDNIIRVCRYRIMVEILNENDNMPYFLEDTIQPRYISELLTVNSMVFTVKARDGDGDTITYMTDKSTADASYFRIDLPNSGMVILDKPLDYETKTQLQVVIFAVETTTKEKYSATATVTVNVLDGDDQYPQFQPCAPVYEDGDHNICTNPVYSVNITETDENAVLYFSPGPIHAEDGDKDILTPLVYSILSGDDNGRFTIDSKTGEISLKQRVENRLLTPSFSLRIMAAQVNDPKKYSVATALVHVLSENRFPPFFNKTVYKGFLIESFSPATLVTTYGNQVLVVQAIDRDFRDGINPKIHYTMQPLTGSNKLYHITQDGIVIARTDRLRAFDRHILEVIATDEESGETAHASVDIEVLQRGQPGVNALKDINCVNLEISLI</sequence>
<evidence type="ECO:0000256" key="7">
    <source>
        <dbReference type="ARBA" id="ARBA00022837"/>
    </source>
</evidence>
<dbReference type="GO" id="GO:0046961">
    <property type="term" value="F:proton-transporting ATPase activity, rotational mechanism"/>
    <property type="evidence" value="ECO:0007669"/>
    <property type="project" value="InterPro"/>
</dbReference>
<keyword evidence="8" id="KW-0406">Ion transport</keyword>
<keyword evidence="7 14" id="KW-0106">Calcium</keyword>
<dbReference type="NCBIfam" id="TIGR01101">
    <property type="entry name" value="V_ATP_synt_F"/>
    <property type="match status" value="1"/>
</dbReference>
<keyword evidence="5" id="KW-0677">Repeat</keyword>
<evidence type="ECO:0000256" key="5">
    <source>
        <dbReference type="ARBA" id="ARBA00022737"/>
    </source>
</evidence>
<dbReference type="PROSITE" id="PS50268">
    <property type="entry name" value="CADHERIN_2"/>
    <property type="match status" value="4"/>
</dbReference>
<dbReference type="SMART" id="SM00112">
    <property type="entry name" value="CA"/>
    <property type="match status" value="3"/>
</dbReference>
<dbReference type="InterPro" id="IPR039808">
    <property type="entry name" value="Cadherin"/>
</dbReference>
<dbReference type="Pfam" id="PF00028">
    <property type="entry name" value="Cadherin"/>
    <property type="match status" value="2"/>
</dbReference>
<dbReference type="FunFam" id="3.40.50.10580:FF:000001">
    <property type="entry name" value="V-type proton ATPase subunit F"/>
    <property type="match status" value="1"/>
</dbReference>
<evidence type="ECO:0000313" key="16">
    <source>
        <dbReference type="Ensembl" id="ENSCCRP00020035421.1"/>
    </source>
</evidence>
<evidence type="ECO:0000313" key="17">
    <source>
        <dbReference type="Proteomes" id="UP000694701"/>
    </source>
</evidence>
<dbReference type="Ensembl" id="ENSCCRT00020038679.1">
    <property type="protein sequence ID" value="ENSCCRP00020035421.1"/>
    <property type="gene ID" value="ENSCCRG00020015875.1"/>
</dbReference>
<comment type="subcellular location">
    <subcellularLocation>
        <location evidence="1">Membrane</location>
    </subcellularLocation>
</comment>
<keyword evidence="9" id="KW-0472">Membrane</keyword>
<evidence type="ECO:0000256" key="2">
    <source>
        <dbReference type="ARBA" id="ARBA00010148"/>
    </source>
</evidence>
<protein>
    <recommendedName>
        <fullName evidence="3">V-type proton ATPase subunit F</fullName>
    </recommendedName>
    <alternativeName>
        <fullName evidence="11">V-ATPase 14 kDa subunit</fullName>
    </alternativeName>
    <alternativeName>
        <fullName evidence="13">V-type proton ATPase subunit f</fullName>
    </alternativeName>
    <alternativeName>
        <fullName evidence="10">Vacuolar proton pump subunit F</fullName>
    </alternativeName>
</protein>
<feature type="domain" description="Cadherin" evidence="15">
    <location>
        <begin position="478"/>
        <end position="587"/>
    </location>
</feature>
<dbReference type="GO" id="GO:0005912">
    <property type="term" value="C:adherens junction"/>
    <property type="evidence" value="ECO:0007669"/>
    <property type="project" value="TreeGrafter"/>
</dbReference>
<comment type="function">
    <text evidence="12">Subunit of the V1 complex of vacuolar(H+)-ATPase (V-ATPase), a multisubunit enzyme composed of a peripheral complex (V1) that hydrolyzes ATP and a membrane integral complex (V0) that translocates protons. V-ATPase is responsible for acidifying and maintaining the pH of intracellular compartments and in some cell types, is targeted to the plasma membrane, where it is responsible for acidifying the extracellular environment.</text>
</comment>
<dbReference type="GO" id="GO:0007043">
    <property type="term" value="P:cell-cell junction assembly"/>
    <property type="evidence" value="ECO:0007669"/>
    <property type="project" value="TreeGrafter"/>
</dbReference>
<evidence type="ECO:0000256" key="4">
    <source>
        <dbReference type="ARBA" id="ARBA00022448"/>
    </source>
</evidence>
<feature type="domain" description="Cadherin" evidence="15">
    <location>
        <begin position="150"/>
        <end position="247"/>
    </location>
</feature>
<dbReference type="InterPro" id="IPR005772">
    <property type="entry name" value="ATPase_V1-cplx_fsu_euk"/>
</dbReference>
<organism evidence="16 17">
    <name type="scientific">Cyprinus carpio</name>
    <name type="common">Common carp</name>
    <dbReference type="NCBI Taxonomy" id="7962"/>
    <lineage>
        <taxon>Eukaryota</taxon>
        <taxon>Metazoa</taxon>
        <taxon>Chordata</taxon>
        <taxon>Craniata</taxon>
        <taxon>Vertebrata</taxon>
        <taxon>Euteleostomi</taxon>
        <taxon>Actinopterygii</taxon>
        <taxon>Neopterygii</taxon>
        <taxon>Teleostei</taxon>
        <taxon>Ostariophysi</taxon>
        <taxon>Cypriniformes</taxon>
        <taxon>Cyprinidae</taxon>
        <taxon>Cyprininae</taxon>
        <taxon>Cyprinus</taxon>
    </lineage>
</organism>
<dbReference type="Gene3D" id="3.40.50.10580">
    <property type="entry name" value="ATPase, V1 complex, subunit F"/>
    <property type="match status" value="1"/>
</dbReference>
<keyword evidence="6" id="KW-0375">Hydrogen ion transport</keyword>
<dbReference type="Proteomes" id="UP000694701">
    <property type="component" value="Unplaced"/>
</dbReference>
<dbReference type="PANTHER" id="PTHR24027:SF431">
    <property type="entry name" value="CADHERIN-RELATED FAMILY MEMBER 5-LIKE ISOFORM X1"/>
    <property type="match status" value="1"/>
</dbReference>
<evidence type="ECO:0000256" key="11">
    <source>
        <dbReference type="ARBA" id="ARBA00032267"/>
    </source>
</evidence>
<dbReference type="PANTHER" id="PTHR24027">
    <property type="entry name" value="CADHERIN-23"/>
    <property type="match status" value="1"/>
</dbReference>
<evidence type="ECO:0000256" key="8">
    <source>
        <dbReference type="ARBA" id="ARBA00023065"/>
    </source>
</evidence>
<dbReference type="AlphaFoldDB" id="A0A8C2E335"/>
<dbReference type="GO" id="GO:0033180">
    <property type="term" value="C:proton-transporting V-type ATPase, V1 domain"/>
    <property type="evidence" value="ECO:0007669"/>
    <property type="project" value="InterPro"/>
</dbReference>
<name>A0A8C2E335_CYPCA</name>
<feature type="domain" description="Cadherin" evidence="15">
    <location>
        <begin position="369"/>
        <end position="477"/>
    </location>
</feature>